<dbReference type="GO" id="GO:0008270">
    <property type="term" value="F:zinc ion binding"/>
    <property type="evidence" value="ECO:0007669"/>
    <property type="project" value="UniProtKB-KW"/>
</dbReference>
<sequence length="242" mass="27502">MSLSPTICSIEPDTTAFPKQCQHCYIAESTTTKLKCCGRCKRAHYCSKECQNADWKAHKGKCQYNVQKKAEIRADGWRQIRIAEGHSLDLRSLLAGMKTWSRFHRDYLTWAAIHALRLKDDNLNCMKFALHIIIVPSGKQPPHHMKLEDAFAVPLAEVIDTLREKGNIAMIEQLEAVLEQSRAIRKEGRLGFVIALIQSGSVMNAAPLGLADRINPEDHYLDYDPRWLDKLRAAVQGELRHT</sequence>
<dbReference type="OrthoDB" id="2738218at2759"/>
<evidence type="ECO:0000256" key="1">
    <source>
        <dbReference type="ARBA" id="ARBA00022723"/>
    </source>
</evidence>
<dbReference type="Pfam" id="PF01753">
    <property type="entry name" value="zf-MYND"/>
    <property type="match status" value="1"/>
</dbReference>
<evidence type="ECO:0000259" key="5">
    <source>
        <dbReference type="PROSITE" id="PS50865"/>
    </source>
</evidence>
<dbReference type="PROSITE" id="PS50865">
    <property type="entry name" value="ZF_MYND_2"/>
    <property type="match status" value="1"/>
</dbReference>
<dbReference type="HOGENOM" id="CLU_094262_0_1_1"/>
<keyword evidence="2 4" id="KW-0863">Zinc-finger</keyword>
<dbReference type="AlphaFoldDB" id="A0A0C3P1Y7"/>
<evidence type="ECO:0000256" key="4">
    <source>
        <dbReference type="PROSITE-ProRule" id="PRU00134"/>
    </source>
</evidence>
<name>A0A0C3P1Y7_PHLG1</name>
<evidence type="ECO:0000256" key="3">
    <source>
        <dbReference type="ARBA" id="ARBA00022833"/>
    </source>
</evidence>
<keyword evidence="1" id="KW-0479">Metal-binding</keyword>
<dbReference type="EMBL" id="KN840443">
    <property type="protein sequence ID" value="KIP11849.1"/>
    <property type="molecule type" value="Genomic_DNA"/>
</dbReference>
<dbReference type="InterPro" id="IPR002893">
    <property type="entry name" value="Znf_MYND"/>
</dbReference>
<reference evidence="6 7" key="1">
    <citation type="journal article" date="2014" name="PLoS Genet.">
        <title>Analysis of the Phlebiopsis gigantea genome, transcriptome and secretome provides insight into its pioneer colonization strategies of wood.</title>
        <authorList>
            <person name="Hori C."/>
            <person name="Ishida T."/>
            <person name="Igarashi K."/>
            <person name="Samejima M."/>
            <person name="Suzuki H."/>
            <person name="Master E."/>
            <person name="Ferreira P."/>
            <person name="Ruiz-Duenas F.J."/>
            <person name="Held B."/>
            <person name="Canessa P."/>
            <person name="Larrondo L.F."/>
            <person name="Schmoll M."/>
            <person name="Druzhinina I.S."/>
            <person name="Kubicek C.P."/>
            <person name="Gaskell J.A."/>
            <person name="Kersten P."/>
            <person name="St John F."/>
            <person name="Glasner J."/>
            <person name="Sabat G."/>
            <person name="Splinter BonDurant S."/>
            <person name="Syed K."/>
            <person name="Yadav J."/>
            <person name="Mgbeahuruike A.C."/>
            <person name="Kovalchuk A."/>
            <person name="Asiegbu F.O."/>
            <person name="Lackner G."/>
            <person name="Hoffmeister D."/>
            <person name="Rencoret J."/>
            <person name="Gutierrez A."/>
            <person name="Sun H."/>
            <person name="Lindquist E."/>
            <person name="Barry K."/>
            <person name="Riley R."/>
            <person name="Grigoriev I.V."/>
            <person name="Henrissat B."/>
            <person name="Kues U."/>
            <person name="Berka R.M."/>
            <person name="Martinez A.T."/>
            <person name="Covert S.F."/>
            <person name="Blanchette R.A."/>
            <person name="Cullen D."/>
        </authorList>
    </citation>
    <scope>NUCLEOTIDE SEQUENCE [LARGE SCALE GENOMIC DNA]</scope>
    <source>
        <strain evidence="6 7">11061_1 CR5-6</strain>
    </source>
</reference>
<dbReference type="Gene3D" id="6.10.140.2220">
    <property type="match status" value="1"/>
</dbReference>
<feature type="domain" description="MYND-type" evidence="5">
    <location>
        <begin position="21"/>
        <end position="62"/>
    </location>
</feature>
<proteinExistence type="predicted"/>
<evidence type="ECO:0000313" key="6">
    <source>
        <dbReference type="EMBL" id="KIP11849.1"/>
    </source>
</evidence>
<dbReference type="Proteomes" id="UP000053257">
    <property type="component" value="Unassembled WGS sequence"/>
</dbReference>
<protein>
    <recommendedName>
        <fullName evidence="5">MYND-type domain-containing protein</fullName>
    </recommendedName>
</protein>
<dbReference type="SUPFAM" id="SSF144232">
    <property type="entry name" value="HIT/MYND zinc finger-like"/>
    <property type="match status" value="1"/>
</dbReference>
<organism evidence="6 7">
    <name type="scientific">Phlebiopsis gigantea (strain 11061_1 CR5-6)</name>
    <name type="common">White-rot fungus</name>
    <name type="synonym">Peniophora gigantea</name>
    <dbReference type="NCBI Taxonomy" id="745531"/>
    <lineage>
        <taxon>Eukaryota</taxon>
        <taxon>Fungi</taxon>
        <taxon>Dikarya</taxon>
        <taxon>Basidiomycota</taxon>
        <taxon>Agaricomycotina</taxon>
        <taxon>Agaricomycetes</taxon>
        <taxon>Polyporales</taxon>
        <taxon>Phanerochaetaceae</taxon>
        <taxon>Phlebiopsis</taxon>
    </lineage>
</organism>
<gene>
    <name evidence="6" type="ORF">PHLGIDRAFT_124522</name>
</gene>
<evidence type="ECO:0000256" key="2">
    <source>
        <dbReference type="ARBA" id="ARBA00022771"/>
    </source>
</evidence>
<dbReference type="PROSITE" id="PS01360">
    <property type="entry name" value="ZF_MYND_1"/>
    <property type="match status" value="1"/>
</dbReference>
<evidence type="ECO:0000313" key="7">
    <source>
        <dbReference type="Proteomes" id="UP000053257"/>
    </source>
</evidence>
<dbReference type="STRING" id="745531.A0A0C3P1Y7"/>
<keyword evidence="3" id="KW-0862">Zinc</keyword>
<accession>A0A0C3P1Y7</accession>
<keyword evidence="7" id="KW-1185">Reference proteome</keyword>